<dbReference type="PROSITE" id="PS51318">
    <property type="entry name" value="TAT"/>
    <property type="match status" value="1"/>
</dbReference>
<evidence type="ECO:0000259" key="5">
    <source>
        <dbReference type="Pfam" id="PF09242"/>
    </source>
</evidence>
<keyword evidence="2" id="KW-0274">FAD</keyword>
<dbReference type="InterPro" id="IPR036188">
    <property type="entry name" value="FAD/NAD-bd_sf"/>
</dbReference>
<dbReference type="HOGENOM" id="CLU_030742_0_0_6"/>
<dbReference type="InterPro" id="IPR037092">
    <property type="entry name" value="FlavoCytC_S_DH_flav-bd_sf"/>
</dbReference>
<evidence type="ECO:0000313" key="8">
    <source>
        <dbReference type="Proteomes" id="UP000010809"/>
    </source>
</evidence>
<dbReference type="InterPro" id="IPR015323">
    <property type="entry name" value="FlavoCytC_S_DH_flav-bd"/>
</dbReference>
<name>L0DZC9_THIND</name>
<reference evidence="7" key="1">
    <citation type="submission" date="2015-12" db="EMBL/GenBank/DDBJ databases">
        <authorList>
            <person name="Tikhonova T.V."/>
            <person name="Pavlov A.R."/>
            <person name="Beletsky A.V."/>
            <person name="Mardanov A.V."/>
            <person name="Sorokin D.Y."/>
            <person name="Ravin N.V."/>
            <person name="Popov V.O."/>
        </authorList>
    </citation>
    <scope>NUCLEOTIDE SEQUENCE</scope>
    <source>
        <strain evidence="7">DSM 14787</strain>
    </source>
</reference>
<dbReference type="PANTHER" id="PTHR43755:SF1">
    <property type="entry name" value="FAD-DEPENDENT PYRIDINE NUCLEOTIDE-DISULPHIDE OXIDOREDUCTASE"/>
    <property type="match status" value="1"/>
</dbReference>
<dbReference type="Pfam" id="PF21706">
    <property type="entry name" value="FCSD_central"/>
    <property type="match status" value="1"/>
</dbReference>
<dbReference type="Pfam" id="PF09242">
    <property type="entry name" value="FCSD-flav_bind"/>
    <property type="match status" value="1"/>
</dbReference>
<keyword evidence="1" id="KW-0285">Flavoprotein</keyword>
<dbReference type="FunFam" id="3.50.50.60:FF:000234">
    <property type="entry name" value="Flavocytochrome C sulfide dehydrogenase"/>
    <property type="match status" value="1"/>
</dbReference>
<dbReference type="SUPFAM" id="SSF55424">
    <property type="entry name" value="FAD/NAD-linked reductases, dimerisation (C-terminal) domain"/>
    <property type="match status" value="1"/>
</dbReference>
<dbReference type="GO" id="GO:0050660">
    <property type="term" value="F:flavin adenine dinucleotide binding"/>
    <property type="evidence" value="ECO:0007669"/>
    <property type="project" value="InterPro"/>
</dbReference>
<proteinExistence type="predicted"/>
<feature type="domain" description="FAD/NAD(P)-binding" evidence="4">
    <location>
        <begin position="39"/>
        <end position="145"/>
    </location>
</feature>
<organism evidence="7 8">
    <name type="scientific">Thioalkalivibrio nitratireducens (strain DSM 14787 / UNIQEM 213 / ALEN2)</name>
    <dbReference type="NCBI Taxonomy" id="1255043"/>
    <lineage>
        <taxon>Bacteria</taxon>
        <taxon>Pseudomonadati</taxon>
        <taxon>Pseudomonadota</taxon>
        <taxon>Gammaproteobacteria</taxon>
        <taxon>Chromatiales</taxon>
        <taxon>Ectothiorhodospiraceae</taxon>
        <taxon>Thioalkalivibrio</taxon>
    </lineage>
</organism>
<dbReference type="SUPFAM" id="SSF51905">
    <property type="entry name" value="FAD/NAD(P)-binding domain"/>
    <property type="match status" value="2"/>
</dbReference>
<dbReference type="GO" id="GO:0016491">
    <property type="term" value="F:oxidoreductase activity"/>
    <property type="evidence" value="ECO:0007669"/>
    <property type="project" value="InterPro"/>
</dbReference>
<dbReference type="InterPro" id="IPR049386">
    <property type="entry name" value="FCSD_central"/>
</dbReference>
<dbReference type="RefSeq" id="WP_015259499.1">
    <property type="nucleotide sequence ID" value="NC_019902.2"/>
</dbReference>
<keyword evidence="3" id="KW-0732">Signal</keyword>
<dbReference type="PANTHER" id="PTHR43755">
    <property type="match status" value="1"/>
</dbReference>
<dbReference type="Gene3D" id="3.50.50.60">
    <property type="entry name" value="FAD/NAD(P)-binding domain"/>
    <property type="match status" value="2"/>
</dbReference>
<feature type="domain" description="Flavocytochrome c sulphide dehydrogenase flavin-binding" evidence="5">
    <location>
        <begin position="361"/>
        <end position="427"/>
    </location>
</feature>
<dbReference type="InterPro" id="IPR052541">
    <property type="entry name" value="SQRD"/>
</dbReference>
<dbReference type="eggNOG" id="COG0446">
    <property type="taxonomic scope" value="Bacteria"/>
</dbReference>
<evidence type="ECO:0000256" key="3">
    <source>
        <dbReference type="SAM" id="SignalP"/>
    </source>
</evidence>
<dbReference type="AlphaFoldDB" id="L0DZC9"/>
<dbReference type="Pfam" id="PF07992">
    <property type="entry name" value="Pyr_redox_2"/>
    <property type="match status" value="1"/>
</dbReference>
<evidence type="ECO:0000256" key="2">
    <source>
        <dbReference type="ARBA" id="ARBA00022827"/>
    </source>
</evidence>
<dbReference type="Gene3D" id="3.90.760.10">
    <property type="entry name" value="Flavocytochrome c sulphide dehydrogenase, flavin-binding domain"/>
    <property type="match status" value="1"/>
</dbReference>
<sequence length="429" mass="46335">MNAINRRRFLQLFGAGAATAASSLAYGHAMHDSGNKAHRVVVIGGGFGGSTCARYLRHFDPDLEVTLINPSDTYTTCPFSNLVLGGERDLASITHDLSHLEHHHGVRLVQRWVEAIDPDGHRVLLDDGSAIGYDRLVVSPGIDLRWDAVEGYDQAAQEAMPHAWRPGEQTLLLRRQLEAMSDGGVVVIAPPANPFRCPPGPYERASLIAHYLKHHKPRSKILILDAKNAFAKQGLFQAGWETLYPGMIEWVPGIEGGTVERVDTATREVFTPSGRYRGDVVNLIPPQHAGAIARNTGLTDESGWCPVNQQTFESRQIPHIHVIGDASIAGAMPKAGFAANSQAKVCAAAVVAALRGFDPAEPSWSSTCYSLVGPEYGISVSAVYRFDGGSIVASEGAGVSPGQADDNFRQLEAVYARGWYDNITAEMYG</sequence>
<dbReference type="InterPro" id="IPR023753">
    <property type="entry name" value="FAD/NAD-binding_dom"/>
</dbReference>
<keyword evidence="8" id="KW-1185">Reference proteome</keyword>
<dbReference type="InterPro" id="IPR016156">
    <property type="entry name" value="FAD/NAD-linked_Rdtase_dimer_sf"/>
</dbReference>
<dbReference type="InterPro" id="IPR006311">
    <property type="entry name" value="TAT_signal"/>
</dbReference>
<evidence type="ECO:0000256" key="1">
    <source>
        <dbReference type="ARBA" id="ARBA00022630"/>
    </source>
</evidence>
<accession>L0DZC9</accession>
<feature type="chain" id="PRO_5003940559" evidence="3">
    <location>
        <begin position="21"/>
        <end position="429"/>
    </location>
</feature>
<protein>
    <submittedName>
        <fullName evidence="7">Sulfide dehydrogenase [flavocytochrome C] flavoprotein chain</fullName>
    </submittedName>
</protein>
<feature type="signal peptide" evidence="3">
    <location>
        <begin position="1"/>
        <end position="20"/>
    </location>
</feature>
<evidence type="ECO:0000259" key="4">
    <source>
        <dbReference type="Pfam" id="PF07992"/>
    </source>
</evidence>
<gene>
    <name evidence="7" type="ordered locus">TVNIR_2750</name>
</gene>
<feature type="domain" description="Sulfide dehydrogenase [flavocytochrome c] flavoprotein chain central" evidence="6">
    <location>
        <begin position="170"/>
        <end position="285"/>
    </location>
</feature>
<dbReference type="Proteomes" id="UP000010809">
    <property type="component" value="Chromosome"/>
</dbReference>
<evidence type="ECO:0000259" key="6">
    <source>
        <dbReference type="Pfam" id="PF21706"/>
    </source>
</evidence>
<dbReference type="PATRIC" id="fig|1255043.3.peg.2775"/>
<dbReference type="KEGG" id="tni:TVNIR_2750"/>
<evidence type="ECO:0000313" key="7">
    <source>
        <dbReference type="EMBL" id="AGA34388.1"/>
    </source>
</evidence>
<dbReference type="STRING" id="1255043.TVNIR_2750"/>
<dbReference type="OrthoDB" id="9802771at2"/>
<dbReference type="EMBL" id="CP003989">
    <property type="protein sequence ID" value="AGA34388.1"/>
    <property type="molecule type" value="Genomic_DNA"/>
</dbReference>